<proteinExistence type="inferred from homology"/>
<evidence type="ECO:0000256" key="4">
    <source>
        <dbReference type="ARBA" id="ARBA00022801"/>
    </source>
</evidence>
<sequence>MSRDSCGRICCRGLYSCYWKHPSERKRKCSCCWFGLVTVVSLLSLCWMYVCLTTFNDREDVNWKAFSILRRWVNWFLVLIILSALLTVYFLLLLAFALFQLALKEPLDLHCLHKAFLFVGVVFMALGATGISILWKVEWHTVLLSLQATAPFLQMGGVGALTLVSWVVFRGFHRARRTVSKIFVMAVFLGVSVAIFLSPLLIQSPCLMEPKQRLPPKPNLIGHRGAPMLAPENTLMSFQRSTECGVIAFETDVQLSKDGIPFLMHDHNSHFLIRTTDVLQKFPGKDFSHSTNLTWDELKRLNAGDWFLTNDPFGSVSQLSEQEKETAGNQTIPSLLQLLNLSRTHNISVIFDLKNHLEINDTLNTAKTILKSEIPQDLILWLPSRHREDVRKIAPQFKQVYDRVSEMDRDGGDHLNLKYSELRAAEIRSLRNRNVSVNLWVVNERWLFSLAWCSGASSVTTNACPLLKDMTSPDWTMETRTYMIIWITVDLGSLLIMFSLFIFQWWCYGHSEGKGKQRKEVSVWNRRELSPFL</sequence>
<dbReference type="Bgee" id="ENSELUG00000002983">
    <property type="expression patterns" value="Expressed in nose and 10 other cell types or tissues"/>
</dbReference>
<keyword evidence="7" id="KW-0325">Glycoprotein</keyword>
<dbReference type="RefSeq" id="XP_019901361.2">
    <property type="nucleotide sequence ID" value="XM_020045802.3"/>
</dbReference>
<dbReference type="AlphaFoldDB" id="A0A3P8ZDL8"/>
<reference evidence="10" key="3">
    <citation type="submission" date="2025-08" db="UniProtKB">
        <authorList>
            <consortium name="Ensembl"/>
        </authorList>
    </citation>
    <scope>IDENTIFICATION</scope>
</reference>
<comment type="similarity">
    <text evidence="2">Belongs to the glycerophosphoryl diester phosphodiesterase family.</text>
</comment>
<dbReference type="PANTHER" id="PTHR23344">
    <property type="entry name" value="GLYCEROPHOSPHORYL DIESTER PHOSPHODIESTERASE"/>
    <property type="match status" value="1"/>
</dbReference>
<dbReference type="OMA" id="DPPGCCS"/>
<dbReference type="Pfam" id="PF03009">
    <property type="entry name" value="GDPD"/>
    <property type="match status" value="1"/>
</dbReference>
<dbReference type="Proteomes" id="UP000265140">
    <property type="component" value="Chromosome 4"/>
</dbReference>
<dbReference type="InterPro" id="IPR017946">
    <property type="entry name" value="PLC-like_Pdiesterase_TIM-brl"/>
</dbReference>
<keyword evidence="3 8" id="KW-0812">Transmembrane</keyword>
<dbReference type="RefSeq" id="XP_028975263.2">
    <property type="nucleotide sequence ID" value="XM_029119430.2"/>
</dbReference>
<feature type="transmembrane region" description="Helical" evidence="8">
    <location>
        <begin position="75"/>
        <end position="103"/>
    </location>
</feature>
<reference evidence="10" key="4">
    <citation type="submission" date="2025-09" db="UniProtKB">
        <authorList>
            <consortium name="Ensembl"/>
        </authorList>
    </citation>
    <scope>IDENTIFICATION</scope>
</reference>
<dbReference type="GeneTree" id="ENSGT00940000159625"/>
<keyword evidence="6 8" id="KW-0472">Membrane</keyword>
<accession>A0A3P8ZDL8</accession>
<keyword evidence="5 8" id="KW-1133">Transmembrane helix</keyword>
<feature type="transmembrane region" description="Helical" evidence="8">
    <location>
        <begin position="149"/>
        <end position="169"/>
    </location>
</feature>
<dbReference type="GO" id="GO:0008889">
    <property type="term" value="F:glycerophosphodiester phosphodiesterase activity"/>
    <property type="evidence" value="ECO:0007669"/>
    <property type="project" value="TreeGrafter"/>
</dbReference>
<dbReference type="PANTHER" id="PTHR23344:SF1">
    <property type="entry name" value="GLYCEROPHOSPHOINOSITOL INOSITOLPHOSPHODIESTERASE GDPD2"/>
    <property type="match status" value="1"/>
</dbReference>
<dbReference type="PROSITE" id="PS51704">
    <property type="entry name" value="GP_PDE"/>
    <property type="match status" value="1"/>
</dbReference>
<dbReference type="GO" id="GO:0006629">
    <property type="term" value="P:lipid metabolic process"/>
    <property type="evidence" value="ECO:0007669"/>
    <property type="project" value="InterPro"/>
</dbReference>
<comment type="subcellular location">
    <subcellularLocation>
        <location evidence="1">Membrane</location>
        <topology evidence="1">Multi-pass membrane protein</topology>
    </subcellularLocation>
</comment>
<evidence type="ECO:0000256" key="7">
    <source>
        <dbReference type="ARBA" id="ARBA00023180"/>
    </source>
</evidence>
<reference evidence="11" key="1">
    <citation type="journal article" date="2014" name="PLoS ONE">
        <title>The genome and linkage map of the northern pike (Esox lucius): conserved synteny revealed between the salmonid sister group and the Neoteleostei.</title>
        <authorList>
            <person name="Rondeau E.B."/>
            <person name="Minkley D.R."/>
            <person name="Leong J.S."/>
            <person name="Messmer A.M."/>
            <person name="Jantzen J.R."/>
            <person name="von Schalburg K.R."/>
            <person name="Lemon C."/>
            <person name="Bird N.H."/>
            <person name="Koop B.F."/>
        </authorList>
    </citation>
    <scope>NUCLEOTIDE SEQUENCE</scope>
</reference>
<organism evidence="10 11">
    <name type="scientific">Esox lucius</name>
    <name type="common">Northern pike</name>
    <dbReference type="NCBI Taxonomy" id="8010"/>
    <lineage>
        <taxon>Eukaryota</taxon>
        <taxon>Metazoa</taxon>
        <taxon>Chordata</taxon>
        <taxon>Craniata</taxon>
        <taxon>Vertebrata</taxon>
        <taxon>Euteleostomi</taxon>
        <taxon>Actinopterygii</taxon>
        <taxon>Neopterygii</taxon>
        <taxon>Teleostei</taxon>
        <taxon>Protacanthopterygii</taxon>
        <taxon>Esociformes</taxon>
        <taxon>Esocidae</taxon>
        <taxon>Esox</taxon>
    </lineage>
</organism>
<keyword evidence="4" id="KW-0378">Hydrolase</keyword>
<evidence type="ECO:0000256" key="5">
    <source>
        <dbReference type="ARBA" id="ARBA00022989"/>
    </source>
</evidence>
<evidence type="ECO:0000256" key="1">
    <source>
        <dbReference type="ARBA" id="ARBA00004141"/>
    </source>
</evidence>
<feature type="transmembrane region" description="Helical" evidence="8">
    <location>
        <begin position="31"/>
        <end position="55"/>
    </location>
</feature>
<evidence type="ECO:0000313" key="11">
    <source>
        <dbReference type="Proteomes" id="UP000265140"/>
    </source>
</evidence>
<dbReference type="InParanoid" id="A0A3P8ZDL8"/>
<feature type="transmembrane region" description="Helical" evidence="8">
    <location>
        <begin position="181"/>
        <end position="202"/>
    </location>
</feature>
<dbReference type="Gene3D" id="3.20.20.190">
    <property type="entry name" value="Phosphatidylinositol (PI) phosphodiesterase"/>
    <property type="match status" value="1"/>
</dbReference>
<reference evidence="10" key="2">
    <citation type="submission" date="2020-02" db="EMBL/GenBank/DDBJ databases">
        <title>Esox lucius (northern pike) genome, fEsoLuc1, primary haplotype.</title>
        <authorList>
            <person name="Myers G."/>
            <person name="Karagic N."/>
            <person name="Meyer A."/>
            <person name="Pippel M."/>
            <person name="Reichard M."/>
            <person name="Winkler S."/>
            <person name="Tracey A."/>
            <person name="Sims Y."/>
            <person name="Howe K."/>
            <person name="Rhie A."/>
            <person name="Formenti G."/>
            <person name="Durbin R."/>
            <person name="Fedrigo O."/>
            <person name="Jarvis E.D."/>
        </authorList>
    </citation>
    <scope>NUCLEOTIDE SEQUENCE [LARGE SCALE GENOMIC DNA]</scope>
</reference>
<evidence type="ECO:0000259" key="9">
    <source>
        <dbReference type="PROSITE" id="PS51704"/>
    </source>
</evidence>
<dbReference type="SUPFAM" id="SSF51695">
    <property type="entry name" value="PLC-like phosphodiesterases"/>
    <property type="match status" value="1"/>
</dbReference>
<dbReference type="Ensembl" id="ENSELUT00000017263.3">
    <property type="protein sequence ID" value="ENSELUP00000026929.2"/>
    <property type="gene ID" value="ENSELUG00000002983.3"/>
</dbReference>
<dbReference type="STRING" id="8010.ENSELUP00000026929"/>
<dbReference type="InterPro" id="IPR030395">
    <property type="entry name" value="GP_PDE_dom"/>
</dbReference>
<protein>
    <recommendedName>
        <fullName evidence="9">GP-PDE domain-containing protein</fullName>
    </recommendedName>
</protein>
<dbReference type="RefSeq" id="XP_019901360.2">
    <property type="nucleotide sequence ID" value="XM_020045801.3"/>
</dbReference>
<feature type="domain" description="GP-PDE" evidence="9">
    <location>
        <begin position="218"/>
        <end position="471"/>
    </location>
</feature>
<evidence type="ECO:0000256" key="6">
    <source>
        <dbReference type="ARBA" id="ARBA00023136"/>
    </source>
</evidence>
<keyword evidence="11" id="KW-1185">Reference proteome</keyword>
<dbReference type="GeneID" id="105029530"/>
<dbReference type="OrthoDB" id="1058301at2759"/>
<gene>
    <name evidence="10" type="primary">GDPD2</name>
</gene>
<evidence type="ECO:0000256" key="8">
    <source>
        <dbReference type="SAM" id="Phobius"/>
    </source>
</evidence>
<name>A0A3P8ZDL8_ESOLU</name>
<evidence type="ECO:0000313" key="10">
    <source>
        <dbReference type="Ensembl" id="ENSELUP00000026929.2"/>
    </source>
</evidence>
<evidence type="ECO:0000256" key="2">
    <source>
        <dbReference type="ARBA" id="ARBA00007277"/>
    </source>
</evidence>
<evidence type="ECO:0000256" key="3">
    <source>
        <dbReference type="ARBA" id="ARBA00022692"/>
    </source>
</evidence>
<feature type="transmembrane region" description="Helical" evidence="8">
    <location>
        <begin position="483"/>
        <end position="508"/>
    </location>
</feature>
<feature type="transmembrane region" description="Helical" evidence="8">
    <location>
        <begin position="115"/>
        <end position="137"/>
    </location>
</feature>
<dbReference type="GO" id="GO:0005886">
    <property type="term" value="C:plasma membrane"/>
    <property type="evidence" value="ECO:0007669"/>
    <property type="project" value="TreeGrafter"/>
</dbReference>